<sequence>MLVDWEYRQVVLNRGSESVIDSALNMGKSEFHTRWQKPNIPSLYHQLMSESKDAGTRPKISVAVVDKTHANEIPDNIDSELYTTTRPESSLVEFVADPDGELAEALRRNGFDI</sequence>
<dbReference type="Proteomes" id="UP000199126">
    <property type="component" value="Unassembled WGS sequence"/>
</dbReference>
<protein>
    <submittedName>
        <fullName evidence="1">Uncharacterized protein</fullName>
    </submittedName>
</protein>
<dbReference type="AlphaFoldDB" id="A0A1H8VBR4"/>
<evidence type="ECO:0000313" key="2">
    <source>
        <dbReference type="Proteomes" id="UP000199126"/>
    </source>
</evidence>
<dbReference type="EMBL" id="FODV01000015">
    <property type="protein sequence ID" value="SEP12826.1"/>
    <property type="molecule type" value="Genomic_DNA"/>
</dbReference>
<gene>
    <name evidence="1" type="ORF">SAMN04487948_11569</name>
</gene>
<accession>A0A1H8VBR4</accession>
<reference evidence="2" key="1">
    <citation type="submission" date="2016-10" db="EMBL/GenBank/DDBJ databases">
        <authorList>
            <person name="Varghese N."/>
            <person name="Submissions S."/>
        </authorList>
    </citation>
    <scope>NUCLEOTIDE SEQUENCE [LARGE SCALE GENOMIC DNA]</scope>
    <source>
        <strain evidence="2">CGMCC 1.10121</strain>
    </source>
</reference>
<proteinExistence type="predicted"/>
<evidence type="ECO:0000313" key="1">
    <source>
        <dbReference type="EMBL" id="SEP12826.1"/>
    </source>
</evidence>
<keyword evidence="2" id="KW-1185">Reference proteome</keyword>
<name>A0A1H8VBR4_9EURY</name>
<organism evidence="1 2">
    <name type="scientific">Halogranum amylolyticum</name>
    <dbReference type="NCBI Taxonomy" id="660520"/>
    <lineage>
        <taxon>Archaea</taxon>
        <taxon>Methanobacteriati</taxon>
        <taxon>Methanobacteriota</taxon>
        <taxon>Stenosarchaea group</taxon>
        <taxon>Halobacteria</taxon>
        <taxon>Halobacteriales</taxon>
        <taxon>Haloferacaceae</taxon>
    </lineage>
</organism>